<feature type="binding site" evidence="17">
    <location>
        <position position="681"/>
    </location>
    <ligand>
        <name>substrate</name>
    </ligand>
</feature>
<dbReference type="CDD" id="cd00564">
    <property type="entry name" value="TMP_TenI"/>
    <property type="match status" value="1"/>
</dbReference>
<dbReference type="NCBIfam" id="TIGR00190">
    <property type="entry name" value="thiC"/>
    <property type="match status" value="1"/>
</dbReference>
<feature type="binding site" evidence="17">
    <location>
        <position position="837"/>
    </location>
    <ligand>
        <name>[4Fe-4S] cluster</name>
        <dbReference type="ChEBI" id="CHEBI:49883"/>
        <note>4Fe-4S-S-AdoMet</note>
    </ligand>
</feature>
<dbReference type="Pfam" id="PF01964">
    <property type="entry name" value="ThiC_Rad_SAM"/>
    <property type="match status" value="1"/>
</dbReference>
<dbReference type="Proteomes" id="UP000451386">
    <property type="component" value="Unassembled WGS sequence"/>
</dbReference>
<evidence type="ECO:0000256" key="3">
    <source>
        <dbReference type="ARBA" id="ARBA00005165"/>
    </source>
</evidence>
<comment type="catalytic activity">
    <reaction evidence="16 18">
        <text>2-[(2R,5Z)-2-carboxy-4-methylthiazol-5(2H)-ylidene]ethyl phosphate + 4-amino-2-methyl-5-(diphosphooxymethyl)pyrimidine + 2 H(+) = thiamine phosphate + CO2 + diphosphate</text>
        <dbReference type="Rhea" id="RHEA:47844"/>
        <dbReference type="ChEBI" id="CHEBI:15378"/>
        <dbReference type="ChEBI" id="CHEBI:16526"/>
        <dbReference type="ChEBI" id="CHEBI:33019"/>
        <dbReference type="ChEBI" id="CHEBI:37575"/>
        <dbReference type="ChEBI" id="CHEBI:57841"/>
        <dbReference type="ChEBI" id="CHEBI:62899"/>
        <dbReference type="EC" id="2.5.1.3"/>
    </reaction>
</comment>
<dbReference type="AlphaFoldDB" id="A0A0E2Z860"/>
<keyword evidence="4 17" id="KW-0004">4Fe-4S</keyword>
<dbReference type="GO" id="GO:0070284">
    <property type="term" value="F:phosphomethylpyrimidine synthase activity"/>
    <property type="evidence" value="ECO:0007669"/>
    <property type="project" value="UniProtKB-EC"/>
</dbReference>
<feature type="binding site" evidence="17">
    <location>
        <begin position="601"/>
        <end position="603"/>
    </location>
    <ligand>
        <name>substrate</name>
    </ligand>
</feature>
<comment type="similarity">
    <text evidence="18">Belongs to the thiamine-phosphate synthase family.</text>
</comment>
<evidence type="ECO:0000256" key="14">
    <source>
        <dbReference type="ARBA" id="ARBA00047334"/>
    </source>
</evidence>
<comment type="function">
    <text evidence="2 18">Condenses 4-methyl-5-(beta-hydroxyethyl)thiazole monophosphate (THZ-P) and 2-methyl-4-amino-5-hydroxymethyl pyrimidine pyrophosphate (HMP-PP) to form thiamine monophosphate (TMP).</text>
</comment>
<dbReference type="GO" id="GO:0005829">
    <property type="term" value="C:cytosol"/>
    <property type="evidence" value="ECO:0007669"/>
    <property type="project" value="TreeGrafter"/>
</dbReference>
<feature type="binding site" evidence="17">
    <location>
        <position position="749"/>
    </location>
    <ligand>
        <name>Zn(2+)</name>
        <dbReference type="ChEBI" id="CHEBI:29105"/>
    </ligand>
</feature>
<evidence type="ECO:0000256" key="8">
    <source>
        <dbReference type="ARBA" id="ARBA00022833"/>
    </source>
</evidence>
<dbReference type="NCBIfam" id="NF006763">
    <property type="entry name" value="PRK09284.1"/>
    <property type="match status" value="1"/>
</dbReference>
<comment type="catalytic activity">
    <reaction evidence="17">
        <text>5-amino-1-(5-phospho-beta-D-ribosyl)imidazole + S-adenosyl-L-methionine = 4-amino-2-methyl-5-(phosphooxymethyl)pyrimidine + CO + 5'-deoxyadenosine + formate + L-methionine + 3 H(+)</text>
        <dbReference type="Rhea" id="RHEA:24840"/>
        <dbReference type="ChEBI" id="CHEBI:15378"/>
        <dbReference type="ChEBI" id="CHEBI:15740"/>
        <dbReference type="ChEBI" id="CHEBI:17245"/>
        <dbReference type="ChEBI" id="CHEBI:17319"/>
        <dbReference type="ChEBI" id="CHEBI:57844"/>
        <dbReference type="ChEBI" id="CHEBI:58354"/>
        <dbReference type="ChEBI" id="CHEBI:59789"/>
        <dbReference type="ChEBI" id="CHEBI:137981"/>
        <dbReference type="EC" id="4.1.99.17"/>
    </reaction>
</comment>
<feature type="binding site" evidence="18">
    <location>
        <position position="196"/>
    </location>
    <ligand>
        <name>2-[(2R,5Z)-2-carboxy-4-methylthiazol-5(2H)-ylidene]ethyl phosphate</name>
        <dbReference type="ChEBI" id="CHEBI:62899"/>
    </ligand>
</feature>
<dbReference type="InterPro" id="IPR034291">
    <property type="entry name" value="TMP_synthase"/>
</dbReference>
<keyword evidence="8 17" id="KW-0862">Zinc</keyword>
<evidence type="ECO:0000256" key="10">
    <source>
        <dbReference type="ARBA" id="ARBA00022977"/>
    </source>
</evidence>
<feature type="binding site" evidence="18">
    <location>
        <position position="84"/>
    </location>
    <ligand>
        <name>4-amino-2-methyl-5-(diphosphooxymethyl)pyrimidine</name>
        <dbReference type="ChEBI" id="CHEBI:57841"/>
    </ligand>
</feature>
<feature type="binding site" evidence="18">
    <location>
        <position position="85"/>
    </location>
    <ligand>
        <name>Mg(2+)</name>
        <dbReference type="ChEBI" id="CHEBI:18420"/>
    </ligand>
</feature>
<dbReference type="GO" id="GO:0009229">
    <property type="term" value="P:thiamine diphosphate biosynthetic process"/>
    <property type="evidence" value="ECO:0007669"/>
    <property type="project" value="UniProtKB-UniRule"/>
</dbReference>
<keyword evidence="7 18" id="KW-0479">Metal-binding</keyword>
<dbReference type="InterPro" id="IPR022998">
    <property type="entry name" value="ThiamineP_synth_TenI"/>
</dbReference>
<evidence type="ECO:0000256" key="2">
    <source>
        <dbReference type="ARBA" id="ARBA00003814"/>
    </source>
</evidence>
<dbReference type="InterPro" id="IPR013785">
    <property type="entry name" value="Aldolase_TIM"/>
</dbReference>
<comment type="function">
    <text evidence="1 17">Catalyzes the synthesis of the hydroxymethylpyrimidine phosphate (HMP-P) moiety of thiamine from aminoimidazole ribotide (AIR) in a radical S-adenosyl-L-methionine (SAM)-dependent reaction.</text>
</comment>
<reference evidence="21 25" key="3">
    <citation type="submission" date="2020-02" db="EMBL/GenBank/DDBJ databases">
        <title>Antibiotic susceptibility profiles of lactic acid bacteria isolated from the human vagina and genetic basis of atypical resistances.</title>
        <authorList>
            <person name="Sirichoat A."/>
            <person name="Florez A.B."/>
            <person name="Vazquez L."/>
            <person name="Buppasiri P."/>
            <person name="Panya M."/>
            <person name="Lulitanond V."/>
            <person name="Mayo B."/>
        </authorList>
    </citation>
    <scope>NUCLEOTIDE SEQUENCE [LARGE SCALE GENOMIC DNA]</scope>
    <source>
        <strain evidence="21 25">VA07-1AN</strain>
    </source>
</reference>
<evidence type="ECO:0000313" key="24">
    <source>
        <dbReference type="Proteomes" id="UP000451386"/>
    </source>
</evidence>
<feature type="binding site" evidence="17">
    <location>
        <begin position="642"/>
        <end position="645"/>
    </location>
    <ligand>
        <name>substrate</name>
    </ligand>
</feature>
<evidence type="ECO:0000313" key="22">
    <source>
        <dbReference type="EMBL" id="RHJ22623.1"/>
    </source>
</evidence>
<evidence type="ECO:0000313" key="23">
    <source>
        <dbReference type="Proteomes" id="UP000283727"/>
    </source>
</evidence>
<comment type="similarity">
    <text evidence="17">Belongs to the ThiC family.</text>
</comment>
<feature type="binding site" evidence="17">
    <location>
        <position position="581"/>
    </location>
    <ligand>
        <name>substrate</name>
    </ligand>
</feature>
<dbReference type="HAMAP" id="MF_00097">
    <property type="entry name" value="TMP_synthase"/>
    <property type="match status" value="1"/>
</dbReference>
<dbReference type="InterPro" id="IPR038521">
    <property type="entry name" value="ThiC/Bza_core_dom"/>
</dbReference>
<dbReference type="GO" id="GO:0008270">
    <property type="term" value="F:zinc ion binding"/>
    <property type="evidence" value="ECO:0007669"/>
    <property type="project" value="UniProtKB-UniRule"/>
</dbReference>
<keyword evidence="12 17" id="KW-0411">Iron-sulfur</keyword>
<dbReference type="NCBIfam" id="NF009895">
    <property type="entry name" value="PRK13352.1"/>
    <property type="match status" value="1"/>
</dbReference>
<reference evidence="20 24" key="2">
    <citation type="journal article" date="2019" name="Nat. Med.">
        <title>A library of human gut bacterial isolates paired with longitudinal multiomics data enables mechanistic microbiome research.</title>
        <authorList>
            <person name="Poyet M."/>
            <person name="Groussin M."/>
            <person name="Gibbons S.M."/>
            <person name="Avila-Pacheco J."/>
            <person name="Jiang X."/>
            <person name="Kearney S.M."/>
            <person name="Perrotta A.R."/>
            <person name="Berdy B."/>
            <person name="Zhao S."/>
            <person name="Lieberman T.D."/>
            <person name="Swanson P.K."/>
            <person name="Smith M."/>
            <person name="Roesemann S."/>
            <person name="Alexander J.E."/>
            <person name="Rich S.A."/>
            <person name="Livny J."/>
            <person name="Vlamakis H."/>
            <person name="Clish C."/>
            <person name="Bullock K."/>
            <person name="Deik A."/>
            <person name="Scott J."/>
            <person name="Pierce K.A."/>
            <person name="Xavier R.J."/>
            <person name="Alm E.J."/>
        </authorList>
    </citation>
    <scope>NUCLEOTIDE SEQUENCE [LARGE SCALE GENOMIC DNA]</scope>
    <source>
        <strain evidence="20 24">BIOML-A13</strain>
    </source>
</reference>
<proteinExistence type="inferred from homology"/>
<feature type="binding site" evidence="18">
    <location>
        <begin position="216"/>
        <end position="217"/>
    </location>
    <ligand>
        <name>2-[(2R,5Z)-2-carboxy-4-methylthiazol-5(2H)-ylidene]ethyl phosphate</name>
        <dbReference type="ChEBI" id="CHEBI:62899"/>
    </ligand>
</feature>
<comment type="catalytic activity">
    <reaction evidence="14 18">
        <text>4-methyl-5-(2-phosphooxyethyl)-thiazole + 4-amino-2-methyl-5-(diphosphooxymethyl)pyrimidine + H(+) = thiamine phosphate + diphosphate</text>
        <dbReference type="Rhea" id="RHEA:22328"/>
        <dbReference type="ChEBI" id="CHEBI:15378"/>
        <dbReference type="ChEBI" id="CHEBI:33019"/>
        <dbReference type="ChEBI" id="CHEBI:37575"/>
        <dbReference type="ChEBI" id="CHEBI:57841"/>
        <dbReference type="ChEBI" id="CHEBI:58296"/>
        <dbReference type="EC" id="2.5.1.3"/>
    </reaction>
</comment>
<evidence type="ECO:0000256" key="4">
    <source>
        <dbReference type="ARBA" id="ARBA00022485"/>
    </source>
</evidence>
<evidence type="ECO:0000256" key="5">
    <source>
        <dbReference type="ARBA" id="ARBA00022679"/>
    </source>
</evidence>
<evidence type="ECO:0000256" key="1">
    <source>
        <dbReference type="ARBA" id="ARBA00003175"/>
    </source>
</evidence>
<name>A0A0E2Z860_BIFBI</name>
<evidence type="ECO:0000256" key="7">
    <source>
        <dbReference type="ARBA" id="ARBA00022723"/>
    </source>
</evidence>
<dbReference type="GO" id="GO:0009228">
    <property type="term" value="P:thiamine biosynthetic process"/>
    <property type="evidence" value="ECO:0007669"/>
    <property type="project" value="UniProtKB-UniRule"/>
</dbReference>
<feature type="binding site" evidence="18">
    <location>
        <position position="128"/>
    </location>
    <ligand>
        <name>4-amino-2-methyl-5-(diphosphooxymethyl)pyrimidine</name>
        <dbReference type="ChEBI" id="CHEBI:57841"/>
    </ligand>
</feature>
<dbReference type="HAMAP" id="MF_00089">
    <property type="entry name" value="ThiC"/>
    <property type="match status" value="1"/>
</dbReference>
<keyword evidence="9 18" id="KW-0460">Magnesium</keyword>
<dbReference type="SUPFAM" id="SSF51391">
    <property type="entry name" value="Thiamin phosphate synthase"/>
    <property type="match status" value="1"/>
</dbReference>
<dbReference type="EMBL" id="JAAJBJ010000002">
    <property type="protein sequence ID" value="NGG35836.1"/>
    <property type="molecule type" value="Genomic_DNA"/>
</dbReference>
<evidence type="ECO:0000256" key="18">
    <source>
        <dbReference type="HAMAP-Rule" id="MF_00097"/>
    </source>
</evidence>
<comment type="pathway">
    <text evidence="3 18">Cofactor biosynthesis; thiamine diphosphate biosynthesis; thiamine phosphate from 4-amino-2-methyl-5-diphosphomethylpyrimidine and 4-methyl-5-(2-phosphoethyl)-thiazole: step 1/1.</text>
</comment>
<dbReference type="Gene3D" id="3.20.20.540">
    <property type="entry name" value="Radical SAM ThiC family, central domain"/>
    <property type="match status" value="1"/>
</dbReference>
<dbReference type="EC" id="4.1.99.17" evidence="17"/>
<evidence type="ECO:0000256" key="9">
    <source>
        <dbReference type="ARBA" id="ARBA00022842"/>
    </source>
</evidence>
<dbReference type="InterPro" id="IPR036206">
    <property type="entry name" value="ThiamineP_synth_sf"/>
</dbReference>
<dbReference type="UniPathway" id="UPA00060">
    <property type="reaction ID" value="UER00141"/>
</dbReference>
<sequence length="918" mass="100226">MSNEYPFASMRDSFDLSAYFVVGPQDCKDRPLTEVIDQALHGGATFIQLRAKGADASELTEMARDIAQIIEDNEKSDSVAFVIDDRADVVWQARRKGIKVDGVHIGQSDMEPREARALLGDEAIVGLSAETESLVRLINELPDGCIDYIGAGPLHVSSTKPEASVGGNDGSGKTLDAAQINTICSASEFPVVVGGGVTAADMAMLAGTKAAGWFAVSAIAGAEDPEAATREMVSGWKAVRADERHGYAPRIVTHTPATDTQAAQEGSAAAGAEATEKKFTNAKDAKDAQKLAKQQRVDIAARGSKQRDKAHIRKTKSVPFSYEYGSYDLEVPYTEIKLSDTPGVGPNAPFHDYNTEGPKCDPKEGLKPLRLDWIRDRGDIEDYEGRRRNLQDDGKRAIKRGRATKEWRGRTHQPMRAKDHPVTQMWYARHGIITPEMQYVATRENCDVELVRSELAAGRAVMPCNINHPEAEPMIIGSAFLTKLNANMGNSAVTSSIDEEVEKLTWATKWGADTVMDLSTGNDIHTTREWILRNSPVPIGTVPMYQALEKVEDDASKLSWELFRDTVIEQCEQGVDYMTIHAGVLLRYVPLTANRVTGIVSRGGSIMADWCLRHHQESFLYTHFDELCDIFAKYDVAFSLGDGLRPGSLADANDAAQLSELMTLGELTERAWAKDVQVMIEGPGHVPFDTVRMNIELEKAVCHGAPFYTLGPLTTDTAPGYDHITSAIGATEIGRYGTAMLCYVTPKEHLGLPNKDDVKQGVIAYKIACHAADIAKHHPHAMDRDNAISKARFEFRWLDQFNLSYDPDTAIAFHDDTLPAEPAKMAHFCSMCGPKFCSMAISQNIRKAFGGEAAQQQIVADAVTGKIPEGVETPANPVTDDTVVSANVLSPEEILAGMDAMGEKYRAQGGKLYSKASE</sequence>
<dbReference type="SFLD" id="SFLDF00407">
    <property type="entry name" value="phosphomethylpyrimidine_syntha"/>
    <property type="match status" value="1"/>
</dbReference>
<dbReference type="Gene3D" id="6.10.250.620">
    <property type="match status" value="1"/>
</dbReference>
<dbReference type="GO" id="GO:0051539">
    <property type="term" value="F:4 iron, 4 sulfur cluster binding"/>
    <property type="evidence" value="ECO:0007669"/>
    <property type="project" value="UniProtKB-KW"/>
</dbReference>
<comment type="cofactor">
    <cofactor evidence="18">
        <name>Mg(2+)</name>
        <dbReference type="ChEBI" id="CHEBI:18420"/>
    </cofactor>
    <text evidence="18">Binds 1 Mg(2+) ion per subunit.</text>
</comment>
<dbReference type="InterPro" id="IPR002817">
    <property type="entry name" value="ThiC/BzaA/B"/>
</dbReference>
<evidence type="ECO:0000256" key="13">
    <source>
        <dbReference type="ARBA" id="ARBA00023239"/>
    </source>
</evidence>
<dbReference type="GO" id="GO:0000287">
    <property type="term" value="F:magnesium ion binding"/>
    <property type="evidence" value="ECO:0007669"/>
    <property type="project" value="UniProtKB-UniRule"/>
</dbReference>
<organism evidence="20 24">
    <name type="scientific">Bifidobacterium bifidum</name>
    <dbReference type="NCBI Taxonomy" id="1681"/>
    <lineage>
        <taxon>Bacteria</taxon>
        <taxon>Bacillati</taxon>
        <taxon>Actinomycetota</taxon>
        <taxon>Actinomycetes</taxon>
        <taxon>Bifidobacteriales</taxon>
        <taxon>Bifidobacteriaceae</taxon>
        <taxon>Bifidobacterium</taxon>
    </lineage>
</organism>
<dbReference type="GO" id="GO:0004789">
    <property type="term" value="F:thiamine-phosphate diphosphorylase activity"/>
    <property type="evidence" value="ECO:0007669"/>
    <property type="project" value="UniProtKB-UniRule"/>
</dbReference>
<dbReference type="Proteomes" id="UP000283727">
    <property type="component" value="Unassembled WGS sequence"/>
</dbReference>
<evidence type="ECO:0000313" key="20">
    <source>
        <dbReference type="EMBL" id="KAB7487386.1"/>
    </source>
</evidence>
<keyword evidence="10 18" id="KW-0784">Thiamine biosynthesis</keyword>
<dbReference type="FunFam" id="3.20.20.540:FF:000001">
    <property type="entry name" value="Phosphomethylpyrimidine synthase"/>
    <property type="match status" value="1"/>
</dbReference>
<accession>A0A0E2Z860</accession>
<dbReference type="InterPro" id="IPR037509">
    <property type="entry name" value="ThiC"/>
</dbReference>
<feature type="binding site" evidence="17">
    <location>
        <position position="487"/>
    </location>
    <ligand>
        <name>substrate</name>
    </ligand>
</feature>
<dbReference type="SFLD" id="SFLDG01114">
    <property type="entry name" value="phosphomethylpyrimidine_syntha"/>
    <property type="match status" value="1"/>
</dbReference>
<gene>
    <name evidence="17 20" type="primary">thiC</name>
    <name evidence="18" type="synonym">thiE</name>
    <name evidence="22" type="ORF">DW137_08030</name>
    <name evidence="21" type="ORF">G5T23_02050</name>
    <name evidence="20" type="ORF">GBA83_00475</name>
</gene>
<evidence type="ECO:0000256" key="12">
    <source>
        <dbReference type="ARBA" id="ARBA00023014"/>
    </source>
</evidence>
<feature type="binding site" evidence="18">
    <location>
        <position position="109"/>
    </location>
    <ligand>
        <name>Mg(2+)</name>
        <dbReference type="ChEBI" id="CHEBI:18420"/>
    </ligand>
</feature>
<feature type="binding site" evidence="17">
    <location>
        <position position="685"/>
    </location>
    <ligand>
        <name>Zn(2+)</name>
        <dbReference type="ChEBI" id="CHEBI:29105"/>
    </ligand>
</feature>
<comment type="caution">
    <text evidence="20">The sequence shown here is derived from an EMBL/GenBank/DDBJ whole genome shotgun (WGS) entry which is preliminary data.</text>
</comment>
<comment type="cofactor">
    <cofactor evidence="17">
        <name>[4Fe-4S] cluster</name>
        <dbReference type="ChEBI" id="CHEBI:49883"/>
    </cofactor>
    <text evidence="17">Binds 1 [4Fe-4S] cluster per subunit. The cluster is coordinated with 3 cysteines and an exchangeable S-adenosyl-L-methionine.</text>
</comment>
<comment type="catalytic activity">
    <reaction evidence="15 18">
        <text>2-(2-carboxy-4-methylthiazol-5-yl)ethyl phosphate + 4-amino-2-methyl-5-(diphosphooxymethyl)pyrimidine + 2 H(+) = thiamine phosphate + CO2 + diphosphate</text>
        <dbReference type="Rhea" id="RHEA:47848"/>
        <dbReference type="ChEBI" id="CHEBI:15378"/>
        <dbReference type="ChEBI" id="CHEBI:16526"/>
        <dbReference type="ChEBI" id="CHEBI:33019"/>
        <dbReference type="ChEBI" id="CHEBI:37575"/>
        <dbReference type="ChEBI" id="CHEBI:57841"/>
        <dbReference type="ChEBI" id="CHEBI:62890"/>
        <dbReference type="EC" id="2.5.1.3"/>
    </reaction>
</comment>
<feature type="binding site" evidence="18">
    <location>
        <begin position="157"/>
        <end position="159"/>
    </location>
    <ligand>
        <name>2-[(2R,5Z)-2-carboxy-4-methylthiazol-5(2H)-ylidene]ethyl phosphate</name>
        <dbReference type="ChEBI" id="CHEBI:62899"/>
    </ligand>
</feature>
<feature type="domain" description="Thiamine phosphate synthase/TenI" evidence="19">
    <location>
        <begin position="19"/>
        <end position="219"/>
    </location>
</feature>
<dbReference type="Gene3D" id="3.20.20.70">
    <property type="entry name" value="Aldolase class I"/>
    <property type="match status" value="1"/>
</dbReference>
<evidence type="ECO:0000313" key="25">
    <source>
        <dbReference type="Proteomes" id="UP000488776"/>
    </source>
</evidence>
<evidence type="ECO:0000259" key="19">
    <source>
        <dbReference type="Pfam" id="PF02581"/>
    </source>
</evidence>
<evidence type="ECO:0000256" key="16">
    <source>
        <dbReference type="ARBA" id="ARBA00047883"/>
    </source>
</evidence>
<dbReference type="EMBL" id="QRLR01000004">
    <property type="protein sequence ID" value="RHJ22623.1"/>
    <property type="molecule type" value="Genomic_DNA"/>
</dbReference>
<feature type="binding site" evidence="17">
    <location>
        <position position="829"/>
    </location>
    <ligand>
        <name>[4Fe-4S] cluster</name>
        <dbReference type="ChEBI" id="CHEBI:49883"/>
        <note>4Fe-4S-S-AdoMet</note>
    </ligand>
</feature>
<feature type="binding site" evidence="17">
    <location>
        <position position="545"/>
    </location>
    <ligand>
        <name>substrate</name>
    </ligand>
</feature>
<dbReference type="PANTHER" id="PTHR30557:SF1">
    <property type="entry name" value="PHOSPHOMETHYLPYRIMIDINE SYNTHASE, CHLOROPLASTIC"/>
    <property type="match status" value="1"/>
</dbReference>
<evidence type="ECO:0000313" key="21">
    <source>
        <dbReference type="EMBL" id="NGG35836.1"/>
    </source>
</evidence>
<dbReference type="EMBL" id="WDOP01000001">
    <property type="protein sequence ID" value="KAB7487386.1"/>
    <property type="molecule type" value="Genomic_DNA"/>
</dbReference>
<keyword evidence="5 18" id="KW-0808">Transferase</keyword>
<dbReference type="Pfam" id="PF02581">
    <property type="entry name" value="TMP-TENI"/>
    <property type="match status" value="1"/>
</dbReference>
<feature type="binding site" evidence="17">
    <location>
        <position position="708"/>
    </location>
    <ligand>
        <name>substrate</name>
    </ligand>
</feature>
<evidence type="ECO:0000256" key="11">
    <source>
        <dbReference type="ARBA" id="ARBA00023004"/>
    </source>
</evidence>
<dbReference type="RefSeq" id="WP_003812161.1">
    <property type="nucleotide sequence ID" value="NZ_AP024712.1"/>
</dbReference>
<keyword evidence="11 17" id="KW-0408">Iron</keyword>
<dbReference type="PANTHER" id="PTHR30557">
    <property type="entry name" value="THIAMINE BIOSYNTHESIS PROTEIN THIC"/>
    <property type="match status" value="1"/>
</dbReference>
<dbReference type="SFLD" id="SFLDS00113">
    <property type="entry name" value="Radical_SAM_Phosphomethylpyrim"/>
    <property type="match status" value="1"/>
</dbReference>
<evidence type="ECO:0000256" key="17">
    <source>
        <dbReference type="HAMAP-Rule" id="MF_00089"/>
    </source>
</evidence>
<feature type="binding site" evidence="17">
    <location>
        <position position="832"/>
    </location>
    <ligand>
        <name>[4Fe-4S] cluster</name>
        <dbReference type="ChEBI" id="CHEBI:49883"/>
        <note>4Fe-4S-S-AdoMet</note>
    </ligand>
</feature>
<evidence type="ECO:0000256" key="6">
    <source>
        <dbReference type="ARBA" id="ARBA00022691"/>
    </source>
</evidence>
<dbReference type="Proteomes" id="UP000488776">
    <property type="component" value="Unassembled WGS sequence"/>
</dbReference>
<protein>
    <recommendedName>
        <fullName evidence="17 18">Multifunctional fusion protein</fullName>
    </recommendedName>
    <domain>
        <recommendedName>
            <fullName evidence="17">Phosphomethylpyrimidine synthase</fullName>
            <ecNumber evidence="17">4.1.99.17</ecNumber>
        </recommendedName>
        <alternativeName>
            <fullName evidence="17">Hydroxymethylpyrimidine phosphate synthase</fullName>
        </alternativeName>
        <alternativeName>
            <fullName evidence="17">Thiamine biosynthesis protein ThiC</fullName>
            <shortName evidence="17">HMP-P synthase</shortName>
            <shortName evidence="17">HMP-phosphate synthase</shortName>
            <shortName evidence="17">HMPP synthase</shortName>
        </alternativeName>
    </domain>
    <domain>
        <recommendedName>
            <fullName evidence="18">Thiamine-phosphate synthase</fullName>
            <shortName evidence="18">TP synthase</shortName>
            <shortName evidence="18">TPS</shortName>
            <ecNumber evidence="18">2.5.1.3</ecNumber>
        </recommendedName>
        <alternativeName>
            <fullName evidence="18">Thiamine-phosphate pyrophosphorylase</fullName>
            <shortName evidence="18">TMP pyrophosphorylase</shortName>
            <shortName evidence="18">TMP-PPase</shortName>
        </alternativeName>
    </domain>
</protein>
<feature type="binding site" evidence="18">
    <location>
        <begin position="48"/>
        <end position="52"/>
    </location>
    <ligand>
        <name>4-amino-2-methyl-5-(diphosphooxymethyl)pyrimidine</name>
        <dbReference type="ChEBI" id="CHEBI:57841"/>
    </ligand>
</feature>
<reference evidence="22 23" key="1">
    <citation type="submission" date="2018-08" db="EMBL/GenBank/DDBJ databases">
        <title>A genome reference for cultivated species of the human gut microbiota.</title>
        <authorList>
            <person name="Zou Y."/>
            <person name="Xue W."/>
            <person name="Luo G."/>
        </authorList>
    </citation>
    <scope>NUCLEOTIDE SEQUENCE [LARGE SCALE GENOMIC DNA]</scope>
    <source>
        <strain evidence="22 23">AM12-10</strain>
    </source>
</reference>
<evidence type="ECO:0000256" key="15">
    <source>
        <dbReference type="ARBA" id="ARBA00047851"/>
    </source>
</evidence>
<feature type="binding site" evidence="18">
    <location>
        <position position="160"/>
    </location>
    <ligand>
        <name>4-amino-2-methyl-5-(diphosphooxymethyl)pyrimidine</name>
        <dbReference type="ChEBI" id="CHEBI:57841"/>
    </ligand>
</feature>
<keyword evidence="6 17" id="KW-0949">S-adenosyl-L-methionine</keyword>
<keyword evidence="13 17" id="KW-0456">Lyase</keyword>
<feature type="binding site" evidence="17">
    <location>
        <position position="516"/>
    </location>
    <ligand>
        <name>substrate</name>
    </ligand>
</feature>
<dbReference type="EC" id="2.5.1.3" evidence="18"/>